<dbReference type="Gene3D" id="3.40.630.30">
    <property type="match status" value="1"/>
</dbReference>
<dbReference type="InterPro" id="IPR016181">
    <property type="entry name" value="Acyl_CoA_acyltransferase"/>
</dbReference>
<accession>A0A3P3WDK7</accession>
<evidence type="ECO:0000313" key="2">
    <source>
        <dbReference type="Proteomes" id="UP000275719"/>
    </source>
</evidence>
<comment type="caution">
    <text evidence="1">The sequence shown here is derived from an EMBL/GenBank/DDBJ whole genome shotgun (WGS) entry which is preliminary data.</text>
</comment>
<protein>
    <submittedName>
        <fullName evidence="1">GNAT family N-acetyltransferase</fullName>
    </submittedName>
</protein>
<keyword evidence="2" id="KW-1185">Reference proteome</keyword>
<sequence length="325" mass="38476">MSFEIRKYSIDFFEIWNDFISKSKNGTFLFHRNFMEYHGDRFIDFSLLVFKDEKLVAVLPANIVDNEIYSHQGLTYGGLIVSERLRSTDFVLIFQNVLQFLEGFNFTHLYIKDIPSFYTNQFSDEIKYLQFVLDAEIYRKDICSVINLSESFHISKSVKRDFNISVKKNHKIDYDGNFDLFWNEILEPNLKNTFQTKPVHSLKEILYLKNLFPENIRQINVFSEEGKILGGTTLFISKNVVHSQYISLNKDIANEGVLDFLHLSLIEYFKNEKKYFDFGISNENHGRNINKGLLFWKEKFGARSAIQEFYKFETKSFSKLDHLYL</sequence>
<dbReference type="EMBL" id="RQVQ01000001">
    <property type="protein sequence ID" value="RRJ93241.1"/>
    <property type="molecule type" value="Genomic_DNA"/>
</dbReference>
<dbReference type="OrthoDB" id="9808687at2"/>
<dbReference type="GO" id="GO:0016740">
    <property type="term" value="F:transferase activity"/>
    <property type="evidence" value="ECO:0007669"/>
    <property type="project" value="UniProtKB-KW"/>
</dbReference>
<organism evidence="1 2">
    <name type="scientific">Paenimyroides tangerinum</name>
    <dbReference type="NCBI Taxonomy" id="2488728"/>
    <lineage>
        <taxon>Bacteria</taxon>
        <taxon>Pseudomonadati</taxon>
        <taxon>Bacteroidota</taxon>
        <taxon>Flavobacteriia</taxon>
        <taxon>Flavobacteriales</taxon>
        <taxon>Flavobacteriaceae</taxon>
        <taxon>Paenimyroides</taxon>
    </lineage>
</organism>
<dbReference type="RefSeq" id="WP_125016234.1">
    <property type="nucleotide sequence ID" value="NZ_RQVQ01000001.1"/>
</dbReference>
<keyword evidence="1" id="KW-0808">Transferase</keyword>
<dbReference type="SUPFAM" id="SSF55729">
    <property type="entry name" value="Acyl-CoA N-acyltransferases (Nat)"/>
    <property type="match status" value="1"/>
</dbReference>
<evidence type="ECO:0000313" key="1">
    <source>
        <dbReference type="EMBL" id="RRJ93241.1"/>
    </source>
</evidence>
<reference evidence="1 2" key="1">
    <citation type="submission" date="2018-11" db="EMBL/GenBank/DDBJ databases">
        <title>Flavobacterium sp. nov., YIM 102701-2 draft genome.</title>
        <authorList>
            <person name="Li G."/>
            <person name="Jiang Y."/>
        </authorList>
    </citation>
    <scope>NUCLEOTIDE SEQUENCE [LARGE SCALE GENOMIC DNA]</scope>
    <source>
        <strain evidence="1 2">YIM 102701-2</strain>
    </source>
</reference>
<name>A0A3P3WDK7_9FLAO</name>
<proteinExistence type="predicted"/>
<dbReference type="Proteomes" id="UP000275719">
    <property type="component" value="Unassembled WGS sequence"/>
</dbReference>
<gene>
    <name evidence="1" type="ORF">EG240_00280</name>
</gene>
<dbReference type="AlphaFoldDB" id="A0A3P3WDK7"/>